<accession>A0A0B4G545</accession>
<reference evidence="2 3" key="1">
    <citation type="journal article" date="2014" name="Proc. Natl. Acad. Sci. U.S.A.">
        <title>Trajectory and genomic determinants of fungal-pathogen speciation and host adaptation.</title>
        <authorList>
            <person name="Hu X."/>
            <person name="Xiao G."/>
            <person name="Zheng P."/>
            <person name="Shang Y."/>
            <person name="Su Y."/>
            <person name="Zhang X."/>
            <person name="Liu X."/>
            <person name="Zhan S."/>
            <person name="St Leger R.J."/>
            <person name="Wang C."/>
        </authorList>
    </citation>
    <scope>NUCLEOTIDE SEQUENCE [LARGE SCALE GENOMIC DNA]</scope>
    <source>
        <strain evidence="2 3">ARSEF 977</strain>
    </source>
</reference>
<evidence type="ECO:0000256" key="1">
    <source>
        <dbReference type="SAM" id="SignalP"/>
    </source>
</evidence>
<feature type="signal peptide" evidence="1">
    <location>
        <begin position="1"/>
        <end position="31"/>
    </location>
</feature>
<dbReference type="AlphaFoldDB" id="A0A0B4G545"/>
<dbReference type="EMBL" id="AZNH01000122">
    <property type="protein sequence ID" value="KID81770.1"/>
    <property type="molecule type" value="Genomic_DNA"/>
</dbReference>
<evidence type="ECO:0008006" key="4">
    <source>
        <dbReference type="Google" id="ProtNLM"/>
    </source>
</evidence>
<protein>
    <recommendedName>
        <fullName evidence="4">Heat Labile Enterotoxin Type Iib</fullName>
    </recommendedName>
</protein>
<gene>
    <name evidence="2" type="ORF">MGU_10905</name>
</gene>
<dbReference type="OrthoDB" id="4937676at2759"/>
<proteinExistence type="predicted"/>
<name>A0A0B4G545_METGA</name>
<feature type="chain" id="PRO_5002089129" description="Heat Labile Enterotoxin Type Iib" evidence="1">
    <location>
        <begin position="32"/>
        <end position="280"/>
    </location>
</feature>
<keyword evidence="3" id="KW-1185">Reference proteome</keyword>
<organism evidence="2 3">
    <name type="scientific">Metarhizium guizhouense (strain ARSEF 977)</name>
    <dbReference type="NCBI Taxonomy" id="1276136"/>
    <lineage>
        <taxon>Eukaryota</taxon>
        <taxon>Fungi</taxon>
        <taxon>Dikarya</taxon>
        <taxon>Ascomycota</taxon>
        <taxon>Pezizomycotina</taxon>
        <taxon>Sordariomycetes</taxon>
        <taxon>Hypocreomycetidae</taxon>
        <taxon>Hypocreales</taxon>
        <taxon>Clavicipitaceae</taxon>
        <taxon>Metarhizium</taxon>
    </lineage>
</organism>
<dbReference type="Proteomes" id="UP000031192">
    <property type="component" value="Unassembled WGS sequence"/>
</dbReference>
<sequence length="280" mass="31110">MRPAMAHQRWALFALSALFYLFLAALPGSTAIDIARAPRYTGQLSSGTLESVSPSLQFKQSISSAQEPDSGRLNKRQGGRIEKVETKYIDLSFYSRSQYLETHPTAIADKDFKSFHWAIVTRSRNSELADAFDASDSLSVQQGANAVSNPLGEGGQKNFLFQYKYGVKPEKASTLSARVTLGKTKTSTRAITEALEEVPIPNCQESCVDWAVGAITKLQEKGMLPAFNVGDLSTRAFDYALNTRTALKLMLDRGETDRFFQRRLEIAQYQNEGVCKKRTK</sequence>
<evidence type="ECO:0000313" key="2">
    <source>
        <dbReference type="EMBL" id="KID81770.1"/>
    </source>
</evidence>
<evidence type="ECO:0000313" key="3">
    <source>
        <dbReference type="Proteomes" id="UP000031192"/>
    </source>
</evidence>
<dbReference type="HOGENOM" id="CLU_1008601_0_0_1"/>
<keyword evidence="1" id="KW-0732">Signal</keyword>
<comment type="caution">
    <text evidence="2">The sequence shown here is derived from an EMBL/GenBank/DDBJ whole genome shotgun (WGS) entry which is preliminary data.</text>
</comment>